<organism evidence="11 12">
    <name type="scientific">Pseudocercospora fuligena</name>
    <dbReference type="NCBI Taxonomy" id="685502"/>
    <lineage>
        <taxon>Eukaryota</taxon>
        <taxon>Fungi</taxon>
        <taxon>Dikarya</taxon>
        <taxon>Ascomycota</taxon>
        <taxon>Pezizomycotina</taxon>
        <taxon>Dothideomycetes</taxon>
        <taxon>Dothideomycetidae</taxon>
        <taxon>Mycosphaerellales</taxon>
        <taxon>Mycosphaerellaceae</taxon>
        <taxon>Pseudocercospora</taxon>
    </lineage>
</organism>
<evidence type="ECO:0000259" key="10">
    <source>
        <dbReference type="SMART" id="SM01029"/>
    </source>
</evidence>
<dbReference type="Pfam" id="PF01301">
    <property type="entry name" value="Glyco_hydro_35"/>
    <property type="match status" value="1"/>
</dbReference>
<evidence type="ECO:0000256" key="6">
    <source>
        <dbReference type="ARBA" id="ARBA00023180"/>
    </source>
</evidence>
<protein>
    <recommendedName>
        <fullName evidence="3">beta-galactosidase</fullName>
        <ecNumber evidence="3">3.2.1.23</ecNumber>
    </recommendedName>
</protein>
<dbReference type="InterPro" id="IPR037110">
    <property type="entry name" value="Betagal_dom2_sf"/>
</dbReference>
<reference evidence="11" key="1">
    <citation type="submission" date="2020-04" db="EMBL/GenBank/DDBJ databases">
        <title>Draft genome resource of the tomato pathogen Pseudocercospora fuligena.</title>
        <authorList>
            <person name="Zaccaron A."/>
        </authorList>
    </citation>
    <scope>NUCLEOTIDE SEQUENCE</scope>
    <source>
        <strain evidence="11">PF001</strain>
    </source>
</reference>
<comment type="catalytic activity">
    <reaction evidence="1">
        <text>Hydrolysis of terminal non-reducing beta-D-galactose residues in beta-D-galactosides.</text>
        <dbReference type="EC" id="3.2.1.23"/>
    </reaction>
</comment>
<keyword evidence="5" id="KW-0378">Hydrolase</keyword>
<keyword evidence="7" id="KW-0326">Glycosidase</keyword>
<evidence type="ECO:0000256" key="4">
    <source>
        <dbReference type="ARBA" id="ARBA00022729"/>
    </source>
</evidence>
<dbReference type="AlphaFoldDB" id="A0A8H6R8V7"/>
<evidence type="ECO:0000256" key="1">
    <source>
        <dbReference type="ARBA" id="ARBA00001412"/>
    </source>
</evidence>
<gene>
    <name evidence="11" type="ORF">HII31_12820</name>
</gene>
<feature type="signal peptide" evidence="9">
    <location>
        <begin position="1"/>
        <end position="19"/>
    </location>
</feature>
<comment type="similarity">
    <text evidence="2 8">Belongs to the glycosyl hydrolase 35 family.</text>
</comment>
<dbReference type="Proteomes" id="UP000660729">
    <property type="component" value="Unassembled WGS sequence"/>
</dbReference>
<name>A0A8H6R8V7_9PEZI</name>
<feature type="domain" description="Beta-galactosidase" evidence="10">
    <location>
        <begin position="379"/>
        <end position="557"/>
    </location>
</feature>
<dbReference type="SUPFAM" id="SSF51011">
    <property type="entry name" value="Glycosyl hydrolase domain"/>
    <property type="match status" value="1"/>
</dbReference>
<keyword evidence="12" id="KW-1185">Reference proteome</keyword>
<dbReference type="Pfam" id="PF10435">
    <property type="entry name" value="BetaGal_dom2"/>
    <property type="match status" value="1"/>
</dbReference>
<keyword evidence="6" id="KW-0325">Glycoprotein</keyword>
<evidence type="ECO:0000313" key="12">
    <source>
        <dbReference type="Proteomes" id="UP000660729"/>
    </source>
</evidence>
<dbReference type="EMBL" id="JABCIY010000306">
    <property type="protein sequence ID" value="KAF7185947.1"/>
    <property type="molecule type" value="Genomic_DNA"/>
</dbReference>
<dbReference type="InterPro" id="IPR001944">
    <property type="entry name" value="Glycoside_Hdrlase_35"/>
</dbReference>
<dbReference type="InterPro" id="IPR008979">
    <property type="entry name" value="Galactose-bd-like_sf"/>
</dbReference>
<sequence>MHMLAGLIWLLSVVCLVFGTDDGLSKTVTWDKYSLMINGSRVFIQSGEFHYARLPVPEMWRDVLQKFKSNGLNAVSIYFFWSYHSSNKPGVFDFESPGKDIQKLFDICKEIGLWVLARPGPYCNAETNGGGLALYGSDGSFGQLRTSDETYHQAWLPWMKAVGTIIARNQITKGGPVILYQIENELQEITHEANNTLVQYMEQVESASRRVGIEVPFFSNEKGMRSQSWSTDYQDVGGSVNIYGLDSYPGGLSCTDPNAGFKVVRTYYQWFQNYSFTQPSFVPEFEAGYFQPWGGEFYDTCLAEHEPQFADVYYKNNIGQKITLQSLYLAFGGTNWGNLAAPVVYTSYDYSAPLNEKREVTTKFKQTKLVTLFTRVSSELLKTEMESNGTGNSVSTDNVFTWVLRNPDTHAGFYVLQHDNTSSRATTAFDVYLNTSEGNVTLKGLELRGRQSKVMVTNYHFGVNRTMLFCTADVLSWVTFGNATVLMLYADIGQSANFALDMKVKHKVFGDIELLSDADGHETYTWYNYTQGAGSTIVQFEDDLVVWLLDTKTAWDFYAIPLSSDPFVSSNNQVLALGPYNIRSASIQGSAVAMIGDNENITSLEVFAGPDVSSIAWNGQGLATTVTEYGSLKATAPGAEAVLSVPSLLWKAANSLPELSTSFDDSSWKICNKTTTLSPVAPLTLPVLFSSDYGYFAGIKIYRGYFTSKSARSANITVQGGRAAGFTAWLNGVFVGYTYGNATSASPQSALLDFSNVTLGEDNVLTVVTDYTGHDQTSTGPAGVENPRGVLGAWLYDHDGNELPFTTWKIRGSAIDENEKLDPVRGPMNEDGLHGTRLGWHLPGFEVEGLEWTSDQPSVGLKKSGVRWYVSNFALAFPNDIDAPVSFDLEAADGSVASIELFVNGYQFGKSLPHFGPQTRFPVPPGVINNRGNNTIALVIWAMTDAGVNLTKAELVVDRAYKSGFNFDQDWSMLQPRWTSQRLQYA</sequence>
<dbReference type="Pfam" id="PF13363">
    <property type="entry name" value="BetaGal_dom3"/>
    <property type="match status" value="1"/>
</dbReference>
<dbReference type="GO" id="GO:0005975">
    <property type="term" value="P:carbohydrate metabolic process"/>
    <property type="evidence" value="ECO:0007669"/>
    <property type="project" value="InterPro"/>
</dbReference>
<dbReference type="InterPro" id="IPR031330">
    <property type="entry name" value="Gly_Hdrlase_35_cat"/>
</dbReference>
<dbReference type="SMART" id="SM01029">
    <property type="entry name" value="BetaGal_dom2"/>
    <property type="match status" value="1"/>
</dbReference>
<evidence type="ECO:0000256" key="2">
    <source>
        <dbReference type="ARBA" id="ARBA00009809"/>
    </source>
</evidence>
<evidence type="ECO:0000256" key="3">
    <source>
        <dbReference type="ARBA" id="ARBA00012756"/>
    </source>
</evidence>
<comment type="caution">
    <text evidence="11">The sequence shown here is derived from an EMBL/GenBank/DDBJ whole genome shotgun (WGS) entry which is preliminary data.</text>
</comment>
<dbReference type="SUPFAM" id="SSF49785">
    <property type="entry name" value="Galactose-binding domain-like"/>
    <property type="match status" value="2"/>
</dbReference>
<dbReference type="PANTHER" id="PTHR23421">
    <property type="entry name" value="BETA-GALACTOSIDASE RELATED"/>
    <property type="match status" value="1"/>
</dbReference>
<dbReference type="SUPFAM" id="SSF51445">
    <property type="entry name" value="(Trans)glycosidases"/>
    <property type="match status" value="1"/>
</dbReference>
<evidence type="ECO:0000256" key="9">
    <source>
        <dbReference type="SAM" id="SignalP"/>
    </source>
</evidence>
<dbReference type="Gene3D" id="2.60.390.10">
    <property type="entry name" value="Beta-galactosidase, domain 3"/>
    <property type="match status" value="1"/>
</dbReference>
<dbReference type="FunFam" id="3.20.20.80:FF:000040">
    <property type="entry name" value="Beta-galactosidase A"/>
    <property type="match status" value="1"/>
</dbReference>
<dbReference type="EC" id="3.2.1.23" evidence="3"/>
<accession>A0A8H6R8V7</accession>
<evidence type="ECO:0000256" key="8">
    <source>
        <dbReference type="RuleBase" id="RU003679"/>
    </source>
</evidence>
<dbReference type="InterPro" id="IPR018954">
    <property type="entry name" value="Betagal_dom2"/>
</dbReference>
<dbReference type="Gene3D" id="2.60.120.260">
    <property type="entry name" value="Galactose-binding domain-like"/>
    <property type="match status" value="2"/>
</dbReference>
<dbReference type="InterPro" id="IPR025972">
    <property type="entry name" value="BetaGal_dom3"/>
</dbReference>
<dbReference type="InterPro" id="IPR036833">
    <property type="entry name" value="BetaGal_dom3_sf"/>
</dbReference>
<evidence type="ECO:0000313" key="11">
    <source>
        <dbReference type="EMBL" id="KAF7185947.1"/>
    </source>
</evidence>
<proteinExistence type="inferred from homology"/>
<dbReference type="PRINTS" id="PR00742">
    <property type="entry name" value="GLHYDRLASE35"/>
</dbReference>
<evidence type="ECO:0000256" key="7">
    <source>
        <dbReference type="ARBA" id="ARBA00023295"/>
    </source>
</evidence>
<dbReference type="OrthoDB" id="1657402at2759"/>
<feature type="chain" id="PRO_5034094338" description="beta-galactosidase" evidence="9">
    <location>
        <begin position="20"/>
        <end position="986"/>
    </location>
</feature>
<dbReference type="InterPro" id="IPR025300">
    <property type="entry name" value="BetaGal_jelly_roll_dom"/>
</dbReference>
<dbReference type="Gene3D" id="3.20.20.80">
    <property type="entry name" value="Glycosidases"/>
    <property type="match status" value="1"/>
</dbReference>
<dbReference type="GO" id="GO:0004565">
    <property type="term" value="F:beta-galactosidase activity"/>
    <property type="evidence" value="ECO:0007669"/>
    <property type="project" value="UniProtKB-EC"/>
</dbReference>
<dbReference type="InterPro" id="IPR017853">
    <property type="entry name" value="GH"/>
</dbReference>
<evidence type="ECO:0000256" key="5">
    <source>
        <dbReference type="ARBA" id="ARBA00022801"/>
    </source>
</evidence>
<dbReference type="SUPFAM" id="SSF117100">
    <property type="entry name" value="Beta-galactosidase LacA, domain 3"/>
    <property type="match status" value="1"/>
</dbReference>
<dbReference type="Gene3D" id="2.102.20.10">
    <property type="entry name" value="Beta-galactosidase, domain 2"/>
    <property type="match status" value="1"/>
</dbReference>
<keyword evidence="4 9" id="KW-0732">Signal</keyword>
<dbReference type="Pfam" id="PF13364">
    <property type="entry name" value="BetaGal_ABD2"/>
    <property type="match status" value="2"/>
</dbReference>